<dbReference type="Pfam" id="PF15275">
    <property type="entry name" value="PEHE"/>
    <property type="match status" value="1"/>
</dbReference>
<feature type="domain" description="PEHE" evidence="3">
    <location>
        <begin position="821"/>
        <end position="972"/>
    </location>
</feature>
<dbReference type="PROSITE" id="PS52052">
    <property type="entry name" value="PEHE"/>
    <property type="match status" value="1"/>
</dbReference>
<evidence type="ECO:0000259" key="3">
    <source>
        <dbReference type="PROSITE" id="PS52052"/>
    </source>
</evidence>
<dbReference type="InterPro" id="IPR029332">
    <property type="entry name" value="PEHE_dom"/>
</dbReference>
<organism evidence="4 5">
    <name type="scientific">Aotus nancymaae</name>
    <name type="common">Ma's night monkey</name>
    <dbReference type="NCBI Taxonomy" id="37293"/>
    <lineage>
        <taxon>Eukaryota</taxon>
        <taxon>Metazoa</taxon>
        <taxon>Chordata</taxon>
        <taxon>Craniata</taxon>
        <taxon>Vertebrata</taxon>
        <taxon>Euteleostomi</taxon>
        <taxon>Mammalia</taxon>
        <taxon>Eutheria</taxon>
        <taxon>Euarchontoglires</taxon>
        <taxon>Primates</taxon>
        <taxon>Haplorrhini</taxon>
        <taxon>Platyrrhini</taxon>
        <taxon>Aotidae</taxon>
        <taxon>Aotus</taxon>
    </lineage>
</organism>
<sequence length="1042" mass="113809">MAAMAPALTDAAAEAHHIRFKLAPPSSTLSPGSAENNGNANILISANGTKRKAIAAEDPSLDFRNNPTKEDLGKLQPLVASYLCSDVTSVPSKESLKLQGVFSKQTVLKSHPLLSQSYELRAELLGRQPVLEFSLENLRTMNTSGQTALPQAPVNGLAKKLTKSSTHSDHDNSTSLNGGKRALTSSALQEGEVGGSESGDLKGGMTNCTLPHRSLDVEHTTLYSNNSTANKSSVNSMEQPALQGSSRLSPGIDSSSNLGGVKLEGKKSPLSSILFSALDSDTRITALLRRQADIESRARRLQKRLQVVQAKQVERHIQHQLGGFLEKTLSKLPNLESLRPRSQLMLTRKAEAALKKAASETTTSEGLSNFLKSDSISEELERFTASGIANLRCSEQAFDSDVTDSSSGGESDIEEEELTRADPEQRHVPLRRRSEWRWAADRAAIVSRWNWLQAHVSDLEYRIRQQTDIYKQIRANKGLIVLGEAPPPEHTTDLFLPLTSEVKTDHGTDKLIESVSQPLENHGAPIIGHISESLSTKSCGALRPVNGVINTLQPVLADHIPGDSSDADEQLHKKQRLNLTSSSSDGTCVAARTRPVLSCKKRRLVRPNSIVPLSKKVHRNSTIRSGCDVNPSCALCGSGSINTMPPEIHYEAPLLERLSHLDSCVHPVLAFPDDVPTSLHFQSMLKSQWQNKPFDKIKPPKKLSLKHRSPMPGSLPDPARKDRHKLVSSFLTTAMLKHHTDMSSSSYLAATHHPPHSPLVRQLSTSSDSPAPTSSSSQVAASTSQQPVRRRRGESSFDINNIVIPMSVAATTRVEKLQYKEILTPSWREVDLQSLKGSPDEENEEIEDLSDAAFAALHAKCEEMERARWLWTTSVPPQRRGSRSYRSSDGRTTPQLGSANPSTPQPASPDVSSSHSLSEYAHGQSPRSPISPELHSAPLTPMARDTPRHLASEDTRCSTPELGLDEQSVQPWERRTFPLAHSPQAECEDQLDAQERAARCTRRTSGSKTGRETEVAPTSPPTVPLKSRHLAVAATAQRPTHR</sequence>
<dbReference type="GeneTree" id="ENSGT00530000063688"/>
<feature type="compositionally biased region" description="Polar residues" evidence="2">
    <location>
        <begin position="892"/>
        <end position="902"/>
    </location>
</feature>
<gene>
    <name evidence="4" type="primary">KANSL1</name>
</gene>
<dbReference type="GO" id="GO:0035035">
    <property type="term" value="F:histone acetyltransferase binding"/>
    <property type="evidence" value="ECO:0007669"/>
    <property type="project" value="TreeGrafter"/>
</dbReference>
<keyword evidence="5" id="KW-1185">Reference proteome</keyword>
<accession>A0A2K5CLN0</accession>
<evidence type="ECO:0000256" key="1">
    <source>
        <dbReference type="SAM" id="Coils"/>
    </source>
</evidence>
<feature type="region of interest" description="Disordered" evidence="2">
    <location>
        <begin position="746"/>
        <end position="794"/>
    </location>
</feature>
<feature type="coiled-coil region" evidence="1">
    <location>
        <begin position="284"/>
        <end position="311"/>
    </location>
</feature>
<dbReference type="Proteomes" id="UP000233020">
    <property type="component" value="Unplaced"/>
</dbReference>
<dbReference type="GO" id="GO:0044545">
    <property type="term" value="C:NSL complex"/>
    <property type="evidence" value="ECO:0007669"/>
    <property type="project" value="TreeGrafter"/>
</dbReference>
<dbReference type="Gene3D" id="6.10.250.3170">
    <property type="match status" value="1"/>
</dbReference>
<feature type="compositionally biased region" description="Basic and acidic residues" evidence="2">
    <location>
        <begin position="945"/>
        <end position="956"/>
    </location>
</feature>
<dbReference type="SMART" id="SM01300">
    <property type="entry name" value="PEHE"/>
    <property type="match status" value="1"/>
</dbReference>
<evidence type="ECO:0000313" key="5">
    <source>
        <dbReference type="Proteomes" id="UP000233020"/>
    </source>
</evidence>
<feature type="compositionally biased region" description="Basic residues" evidence="2">
    <location>
        <begin position="699"/>
        <end position="709"/>
    </location>
</feature>
<proteinExistence type="predicted"/>
<reference evidence="4" key="1">
    <citation type="submission" date="2025-08" db="UniProtKB">
        <authorList>
            <consortium name="Ensembl"/>
        </authorList>
    </citation>
    <scope>IDENTIFICATION</scope>
</reference>
<name>A0A2K5CLN0_AOTNA</name>
<feature type="region of interest" description="Disordered" evidence="2">
    <location>
        <begin position="875"/>
        <end position="971"/>
    </location>
</feature>
<evidence type="ECO:0000313" key="4">
    <source>
        <dbReference type="Ensembl" id="ENSANAP00000009581.1"/>
    </source>
</evidence>
<feature type="region of interest" description="Disordered" evidence="2">
    <location>
        <begin position="399"/>
        <end position="425"/>
    </location>
</feature>
<dbReference type="InterPro" id="IPR026180">
    <property type="entry name" value="NSL1"/>
</dbReference>
<feature type="region of interest" description="Disordered" evidence="2">
    <location>
        <begin position="145"/>
        <end position="204"/>
    </location>
</feature>
<feature type="compositionally biased region" description="Low complexity" evidence="2">
    <location>
        <begin position="764"/>
        <end position="787"/>
    </location>
</feature>
<dbReference type="PANTHER" id="PTHR22443">
    <property type="entry name" value="NON-SPECIFIC LETHAL 1, ISOFORM M"/>
    <property type="match status" value="1"/>
</dbReference>
<keyword evidence="1" id="KW-0175">Coiled coil</keyword>
<dbReference type="AlphaFoldDB" id="A0A2K5CLN0"/>
<reference evidence="4" key="2">
    <citation type="submission" date="2025-09" db="UniProtKB">
        <authorList>
            <consortium name="Ensembl"/>
        </authorList>
    </citation>
    <scope>IDENTIFICATION</scope>
</reference>
<feature type="region of interest" description="Disordered" evidence="2">
    <location>
        <begin position="691"/>
        <end position="722"/>
    </location>
</feature>
<dbReference type="PANTHER" id="PTHR22443:SF14">
    <property type="entry name" value="KAT8 REGULATORY NSL COMPLEX SUBUNIT 1"/>
    <property type="match status" value="1"/>
</dbReference>
<dbReference type="Ensembl" id="ENSANAT00000027375.1">
    <property type="protein sequence ID" value="ENSANAP00000009581.1"/>
    <property type="gene ID" value="ENSANAG00000022760.1"/>
</dbReference>
<feature type="region of interest" description="Disordered" evidence="2">
    <location>
        <begin position="226"/>
        <end position="253"/>
    </location>
</feature>
<feature type="region of interest" description="Disordered" evidence="2">
    <location>
        <begin position="996"/>
        <end position="1042"/>
    </location>
</feature>
<protein>
    <submittedName>
        <fullName evidence="4">KAT8 regulatory NSL complex subunit 1</fullName>
    </submittedName>
</protein>
<evidence type="ECO:0000256" key="2">
    <source>
        <dbReference type="SAM" id="MobiDB-lite"/>
    </source>
</evidence>